<name>A0A543PQI7_9MICO</name>
<sequence>MVALEIGIIADDLSGGAECAVRALLRVSRSTILLGLAPEGGTRDADCATRVLTVDTHSRGLEAAAAATRAAAAAAAVSAAPVVVKKIDSLLRGNVAAEIAAVAQQLGRTAVVAVSNPALGRVVRDGVLHVEGTPLHETDLWQVETSPAPTSVQQALRPLRTVLISQHTVDAGTDAVAQAVHDIAASGAVAVCDAATEADLETIHAAAIATSSRALLVGSGAMSDTAVRALTPEHDAAPAGLPRLSSLLMVLGTRASAVAAQLAQLAGKAAHIELIDPARLLADPRALQARLEEVTAHGLVVVALDPAAAVESGDASRLVAALADALAPHVTCYEGVFLTGGETARAALDRLGVTSLSVLAELERGTVVSQTQAGHVVVTRPGSFGAADSLVRTARRLLGTDLAADGTSQTTTRAAANATATAATAASQLAAPATAGTQSTQRKPAQSRLVAPTKENP</sequence>
<dbReference type="Pfam" id="PF17042">
    <property type="entry name" value="NBD_C"/>
    <property type="match status" value="1"/>
</dbReference>
<keyword evidence="5" id="KW-0067">ATP-binding</keyword>
<protein>
    <submittedName>
        <fullName evidence="10">Uncharacterized protein YgbK (DUF1537 family)</fullName>
    </submittedName>
</protein>
<keyword evidence="6" id="KW-0119">Carbohydrate metabolism</keyword>
<dbReference type="Pfam" id="PF07005">
    <property type="entry name" value="SBD_N"/>
    <property type="match status" value="1"/>
</dbReference>
<dbReference type="Proteomes" id="UP000320085">
    <property type="component" value="Unassembled WGS sequence"/>
</dbReference>
<dbReference type="Gene3D" id="3.40.50.10840">
    <property type="entry name" value="Putative sugar-binding, N-terminal domain"/>
    <property type="match status" value="1"/>
</dbReference>
<dbReference type="InterPro" id="IPR042213">
    <property type="entry name" value="NBD_C_sf"/>
</dbReference>
<dbReference type="GO" id="GO:0016301">
    <property type="term" value="F:kinase activity"/>
    <property type="evidence" value="ECO:0007669"/>
    <property type="project" value="UniProtKB-KW"/>
</dbReference>
<evidence type="ECO:0000256" key="7">
    <source>
        <dbReference type="SAM" id="MobiDB-lite"/>
    </source>
</evidence>
<evidence type="ECO:0000256" key="3">
    <source>
        <dbReference type="ARBA" id="ARBA00022741"/>
    </source>
</evidence>
<dbReference type="GO" id="GO:0005524">
    <property type="term" value="F:ATP binding"/>
    <property type="evidence" value="ECO:0007669"/>
    <property type="project" value="UniProtKB-KW"/>
</dbReference>
<evidence type="ECO:0000313" key="11">
    <source>
        <dbReference type="Proteomes" id="UP000320085"/>
    </source>
</evidence>
<dbReference type="RefSeq" id="WP_141823149.1">
    <property type="nucleotide sequence ID" value="NZ_BAAAQC010000012.1"/>
</dbReference>
<dbReference type="OrthoDB" id="9778478at2"/>
<dbReference type="InterPro" id="IPR037051">
    <property type="entry name" value="4-carb_acid_sugar_kinase_N_sf"/>
</dbReference>
<dbReference type="InterPro" id="IPR031475">
    <property type="entry name" value="NBD_C"/>
</dbReference>
<proteinExistence type="inferred from homology"/>
<dbReference type="Gene3D" id="3.40.980.20">
    <property type="entry name" value="Four-carbon acid sugar kinase, nucleotide binding domain"/>
    <property type="match status" value="1"/>
</dbReference>
<dbReference type="SUPFAM" id="SSF142764">
    <property type="entry name" value="YgbK-like"/>
    <property type="match status" value="1"/>
</dbReference>
<dbReference type="AlphaFoldDB" id="A0A543PQI7"/>
<feature type="domain" description="Four-carbon acid sugar kinase N-terminal" evidence="8">
    <location>
        <begin position="6"/>
        <end position="223"/>
    </location>
</feature>
<comment type="similarity">
    <text evidence="1">Belongs to the four-carbon acid sugar kinase family.</text>
</comment>
<dbReference type="EMBL" id="VFQF01000002">
    <property type="protein sequence ID" value="TQN46337.1"/>
    <property type="molecule type" value="Genomic_DNA"/>
</dbReference>
<feature type="region of interest" description="Disordered" evidence="7">
    <location>
        <begin position="427"/>
        <end position="457"/>
    </location>
</feature>
<comment type="caution">
    <text evidence="10">The sequence shown here is derived from an EMBL/GenBank/DDBJ whole genome shotgun (WGS) entry which is preliminary data.</text>
</comment>
<keyword evidence="3" id="KW-0547">Nucleotide-binding</keyword>
<evidence type="ECO:0000259" key="8">
    <source>
        <dbReference type="Pfam" id="PF07005"/>
    </source>
</evidence>
<evidence type="ECO:0000256" key="2">
    <source>
        <dbReference type="ARBA" id="ARBA00022679"/>
    </source>
</evidence>
<accession>A0A543PQI7</accession>
<keyword evidence="2" id="KW-0808">Transferase</keyword>
<organism evidence="10 11">
    <name type="scientific">Humibacillus xanthopallidus</name>
    <dbReference type="NCBI Taxonomy" id="412689"/>
    <lineage>
        <taxon>Bacteria</taxon>
        <taxon>Bacillati</taxon>
        <taxon>Actinomycetota</taxon>
        <taxon>Actinomycetes</taxon>
        <taxon>Micrococcales</taxon>
        <taxon>Intrasporangiaceae</taxon>
        <taxon>Humibacillus</taxon>
    </lineage>
</organism>
<evidence type="ECO:0000259" key="9">
    <source>
        <dbReference type="Pfam" id="PF17042"/>
    </source>
</evidence>
<evidence type="ECO:0000256" key="4">
    <source>
        <dbReference type="ARBA" id="ARBA00022777"/>
    </source>
</evidence>
<evidence type="ECO:0000256" key="6">
    <source>
        <dbReference type="ARBA" id="ARBA00023277"/>
    </source>
</evidence>
<dbReference type="InterPro" id="IPR010737">
    <property type="entry name" value="4-carb_acid_sugar_kinase_N"/>
</dbReference>
<feature type="domain" description="Four-carbon acid sugar kinase nucleotide binding" evidence="9">
    <location>
        <begin position="248"/>
        <end position="390"/>
    </location>
</feature>
<feature type="compositionally biased region" description="Low complexity" evidence="7">
    <location>
        <begin position="427"/>
        <end position="437"/>
    </location>
</feature>
<gene>
    <name evidence="10" type="ORF">FHX52_3057</name>
</gene>
<evidence type="ECO:0000313" key="10">
    <source>
        <dbReference type="EMBL" id="TQN46337.1"/>
    </source>
</evidence>
<evidence type="ECO:0000256" key="1">
    <source>
        <dbReference type="ARBA" id="ARBA00005715"/>
    </source>
</evidence>
<keyword evidence="4" id="KW-0418">Kinase</keyword>
<evidence type="ECO:0000256" key="5">
    <source>
        <dbReference type="ARBA" id="ARBA00022840"/>
    </source>
</evidence>
<reference evidence="10 11" key="1">
    <citation type="submission" date="2019-06" db="EMBL/GenBank/DDBJ databases">
        <title>Sequencing the genomes of 1000 actinobacteria strains.</title>
        <authorList>
            <person name="Klenk H.-P."/>
        </authorList>
    </citation>
    <scope>NUCLEOTIDE SEQUENCE [LARGE SCALE GENOMIC DNA]</scope>
    <source>
        <strain evidence="10 11">DSM 21776</strain>
    </source>
</reference>